<accession>A0A066UQZ1</accession>
<dbReference type="Proteomes" id="UP000027219">
    <property type="component" value="Unassembled WGS sequence"/>
</dbReference>
<keyword evidence="2" id="KW-1185">Reference proteome</keyword>
<organism evidence="1 2">
    <name type="scientific">Vibrio fortis</name>
    <dbReference type="NCBI Taxonomy" id="212667"/>
    <lineage>
        <taxon>Bacteria</taxon>
        <taxon>Pseudomonadati</taxon>
        <taxon>Pseudomonadota</taxon>
        <taxon>Gammaproteobacteria</taxon>
        <taxon>Vibrionales</taxon>
        <taxon>Vibrionaceae</taxon>
        <taxon>Vibrio</taxon>
    </lineage>
</organism>
<reference evidence="1 2" key="1">
    <citation type="submission" date="2014-02" db="EMBL/GenBank/DDBJ databases">
        <title>Vibrio fortis Dalian14 Genome Sequencing.</title>
        <authorList>
            <person name="Wang Y."/>
            <person name="Song L."/>
            <person name="Liu G."/>
            <person name="Ding J."/>
        </authorList>
    </citation>
    <scope>NUCLEOTIDE SEQUENCE [LARGE SCALE GENOMIC DNA]</scope>
    <source>
        <strain evidence="1 2">Dalian14</strain>
    </source>
</reference>
<name>A0A066UQZ1_9VIBR</name>
<evidence type="ECO:0000313" key="1">
    <source>
        <dbReference type="EMBL" id="KDN28297.1"/>
    </source>
</evidence>
<gene>
    <name evidence="1" type="ORF">VFDL14_16360</name>
</gene>
<protein>
    <submittedName>
        <fullName evidence="1">Uncharacterized protein</fullName>
    </submittedName>
</protein>
<comment type="caution">
    <text evidence="1">The sequence shown here is derived from an EMBL/GenBank/DDBJ whole genome shotgun (WGS) entry which is preliminary data.</text>
</comment>
<evidence type="ECO:0000313" key="2">
    <source>
        <dbReference type="Proteomes" id="UP000027219"/>
    </source>
</evidence>
<dbReference type="STRING" id="212667.VFDL14_16360"/>
<sequence length="64" mass="7563">MVFVPTSKQIENARQFREKTCSEVCKQQSYDDQKARSPNDIFDNNQSTLIFGPLFERRFIKIAF</sequence>
<dbReference type="AlphaFoldDB" id="A0A066UQZ1"/>
<proteinExistence type="predicted"/>
<dbReference type="EMBL" id="JFFR01000023">
    <property type="protein sequence ID" value="KDN28297.1"/>
    <property type="molecule type" value="Genomic_DNA"/>
</dbReference>